<dbReference type="SUPFAM" id="SSF47323">
    <property type="entry name" value="Anticodon-binding domain of a subclass of class I aminoacyl-tRNA synthetases"/>
    <property type="match status" value="1"/>
</dbReference>
<dbReference type="CDD" id="cd00671">
    <property type="entry name" value="ArgRS_core"/>
    <property type="match status" value="1"/>
</dbReference>
<dbReference type="Pfam" id="PF05746">
    <property type="entry name" value="DALR_1"/>
    <property type="match status" value="1"/>
</dbReference>
<evidence type="ECO:0000256" key="2">
    <source>
        <dbReference type="ARBA" id="ARBA00022598"/>
    </source>
</evidence>
<dbReference type="SMART" id="SM01016">
    <property type="entry name" value="Arg_tRNA_synt_N"/>
    <property type="match status" value="1"/>
</dbReference>
<dbReference type="SUPFAM" id="SSF52374">
    <property type="entry name" value="Nucleotidylyl transferase"/>
    <property type="match status" value="1"/>
</dbReference>
<evidence type="ECO:0000256" key="3">
    <source>
        <dbReference type="ARBA" id="ARBA00022741"/>
    </source>
</evidence>
<evidence type="ECO:0000313" key="12">
    <source>
        <dbReference type="EMBL" id="MDZ5474201.1"/>
    </source>
</evidence>
<comment type="subunit">
    <text evidence="8">Monomer.</text>
</comment>
<feature type="domain" description="Arginyl tRNA synthetase N-terminal" evidence="11">
    <location>
        <begin position="5"/>
        <end position="84"/>
    </location>
</feature>
<name>A0ABU5J448_9BACI</name>
<dbReference type="Pfam" id="PF03485">
    <property type="entry name" value="Arg_tRNA_synt_N"/>
    <property type="match status" value="1"/>
</dbReference>
<feature type="domain" description="DALR anticodon binding" evidence="10">
    <location>
        <begin position="450"/>
        <end position="564"/>
    </location>
</feature>
<dbReference type="InterPro" id="IPR036695">
    <property type="entry name" value="Arg-tRNA-synth_N_sf"/>
</dbReference>
<evidence type="ECO:0000256" key="7">
    <source>
        <dbReference type="ARBA" id="ARBA00049339"/>
    </source>
</evidence>
<keyword evidence="4 8" id="KW-0067">ATP-binding</keyword>
<keyword evidence="13" id="KW-1185">Reference proteome</keyword>
<keyword evidence="6 8" id="KW-0030">Aminoacyl-tRNA synthetase</keyword>
<dbReference type="SUPFAM" id="SSF55190">
    <property type="entry name" value="Arginyl-tRNA synthetase (ArgRS), N-terminal 'additional' domain"/>
    <property type="match status" value="1"/>
</dbReference>
<proteinExistence type="inferred from homology"/>
<dbReference type="SMART" id="SM00836">
    <property type="entry name" value="DALR_1"/>
    <property type="match status" value="1"/>
</dbReference>
<keyword evidence="5 8" id="KW-0648">Protein biosynthesis</keyword>
<dbReference type="InterPro" id="IPR005148">
    <property type="entry name" value="Arg-tRNA-synth_N"/>
</dbReference>
<dbReference type="InterPro" id="IPR009080">
    <property type="entry name" value="tRNAsynth_Ia_anticodon-bd"/>
</dbReference>
<dbReference type="HAMAP" id="MF_00123">
    <property type="entry name" value="Arg_tRNA_synth"/>
    <property type="match status" value="1"/>
</dbReference>
<keyword evidence="2 8" id="KW-0436">Ligase</keyword>
<dbReference type="EMBL" id="JAXOFX010000021">
    <property type="protein sequence ID" value="MDZ5474201.1"/>
    <property type="molecule type" value="Genomic_DNA"/>
</dbReference>
<sequence length="564" mass="63668">MNFKAIFSSSLHDALENALHKDQIESLIEIPKSSNHGDLAFPCFTLAKQLRKSPAFIAEEVAKKINSDWIKRAEAVGPYVNVFFNKSLVSSEILKDVLSADHNYGSSTIGSGKNIVLDFSSPNIAKPFSMGHLRSTVIGNALSNIANQCGYNTFRINHLGDWGTQFGKLITAYKKWGEESKVAESPIQELFKLYIKFHEEVENQPELDDEARKWFKELENGNEEATKLWSLFRSESLKEFQRIYDLLGIQFDSFNGEAFYNDKMEAVVEQLASSHLLEASEGAEVVRLDDQDLPPCLIRKSDGASLYATRDLAAGIYRKQQYDFFKALYIVGQEQTVHFKQVKGVLKKLGYDWADQMEHIPFGLYLKDGKKMSTRKGRVVLLEDVLKEAIELAQKSIEEKNPQLTDKESIAKDVGVGAVLFHDLKNDRMNNIEFSLEDMLTFEGETGPYLQYSNARAHSLLRKAEVQSIEAVFTHGLDDSYSWEVIKLINECSAKMEKSFELLSPSVLAKYLIDLAQAFNKFYAHVKVLEKTSDYNEKLALVKAVTIVLTKGLNTLGMGAPKQM</sequence>
<dbReference type="EC" id="6.1.1.19" evidence="8"/>
<dbReference type="InterPro" id="IPR008909">
    <property type="entry name" value="DALR_anticod-bd"/>
</dbReference>
<dbReference type="NCBIfam" id="TIGR00456">
    <property type="entry name" value="argS"/>
    <property type="match status" value="1"/>
</dbReference>
<accession>A0ABU5J448</accession>
<evidence type="ECO:0000256" key="6">
    <source>
        <dbReference type="ARBA" id="ARBA00023146"/>
    </source>
</evidence>
<comment type="subcellular location">
    <subcellularLocation>
        <location evidence="8">Cytoplasm</location>
    </subcellularLocation>
</comment>
<keyword evidence="3 8" id="KW-0547">Nucleotide-binding</keyword>
<evidence type="ECO:0000313" key="13">
    <source>
        <dbReference type="Proteomes" id="UP001290455"/>
    </source>
</evidence>
<dbReference type="RefSeq" id="WP_322448494.1">
    <property type="nucleotide sequence ID" value="NZ_JAXOFX010000021.1"/>
</dbReference>
<dbReference type="InterPro" id="IPR035684">
    <property type="entry name" value="ArgRS_core"/>
</dbReference>
<comment type="similarity">
    <text evidence="1 8 9">Belongs to the class-I aminoacyl-tRNA synthetase family.</text>
</comment>
<comment type="caution">
    <text evidence="12">The sequence shown here is derived from an EMBL/GenBank/DDBJ whole genome shotgun (WGS) entry which is preliminary data.</text>
</comment>
<keyword evidence="8" id="KW-0963">Cytoplasm</keyword>
<evidence type="ECO:0000256" key="1">
    <source>
        <dbReference type="ARBA" id="ARBA00005594"/>
    </source>
</evidence>
<dbReference type="Pfam" id="PF00750">
    <property type="entry name" value="tRNA-synt_1d"/>
    <property type="match status" value="1"/>
</dbReference>
<dbReference type="PANTHER" id="PTHR11956">
    <property type="entry name" value="ARGINYL-TRNA SYNTHETASE"/>
    <property type="match status" value="1"/>
</dbReference>
<comment type="catalytic activity">
    <reaction evidence="7 8">
        <text>tRNA(Arg) + L-arginine + ATP = L-arginyl-tRNA(Arg) + AMP + diphosphate</text>
        <dbReference type="Rhea" id="RHEA:20301"/>
        <dbReference type="Rhea" id="RHEA-COMP:9658"/>
        <dbReference type="Rhea" id="RHEA-COMP:9673"/>
        <dbReference type="ChEBI" id="CHEBI:30616"/>
        <dbReference type="ChEBI" id="CHEBI:32682"/>
        <dbReference type="ChEBI" id="CHEBI:33019"/>
        <dbReference type="ChEBI" id="CHEBI:78442"/>
        <dbReference type="ChEBI" id="CHEBI:78513"/>
        <dbReference type="ChEBI" id="CHEBI:456215"/>
        <dbReference type="EC" id="6.1.1.19"/>
    </reaction>
</comment>
<dbReference type="Gene3D" id="3.40.50.620">
    <property type="entry name" value="HUPs"/>
    <property type="match status" value="1"/>
</dbReference>
<evidence type="ECO:0000259" key="10">
    <source>
        <dbReference type="SMART" id="SM00836"/>
    </source>
</evidence>
<dbReference type="InterPro" id="IPR014729">
    <property type="entry name" value="Rossmann-like_a/b/a_fold"/>
</dbReference>
<feature type="short sequence motif" description="'HIGH' region" evidence="8">
    <location>
        <begin position="122"/>
        <end position="132"/>
    </location>
</feature>
<dbReference type="PRINTS" id="PR01038">
    <property type="entry name" value="TRNASYNTHARG"/>
</dbReference>
<evidence type="ECO:0000256" key="8">
    <source>
        <dbReference type="HAMAP-Rule" id="MF_00123"/>
    </source>
</evidence>
<evidence type="ECO:0000259" key="11">
    <source>
        <dbReference type="SMART" id="SM01016"/>
    </source>
</evidence>
<organism evidence="12 13">
    <name type="scientific">Robertmurraya mangrovi</name>
    <dbReference type="NCBI Taxonomy" id="3098077"/>
    <lineage>
        <taxon>Bacteria</taxon>
        <taxon>Bacillati</taxon>
        <taxon>Bacillota</taxon>
        <taxon>Bacilli</taxon>
        <taxon>Bacillales</taxon>
        <taxon>Bacillaceae</taxon>
        <taxon>Robertmurraya</taxon>
    </lineage>
</organism>
<dbReference type="InterPro" id="IPR001278">
    <property type="entry name" value="Arg-tRNA-ligase"/>
</dbReference>
<dbReference type="Gene3D" id="1.10.730.10">
    <property type="entry name" value="Isoleucyl-tRNA Synthetase, Domain 1"/>
    <property type="match status" value="1"/>
</dbReference>
<evidence type="ECO:0000256" key="9">
    <source>
        <dbReference type="RuleBase" id="RU363038"/>
    </source>
</evidence>
<gene>
    <name evidence="8 12" type="primary">argS</name>
    <name evidence="12" type="ORF">SM124_21125</name>
</gene>
<dbReference type="Proteomes" id="UP001290455">
    <property type="component" value="Unassembled WGS sequence"/>
</dbReference>
<dbReference type="PANTHER" id="PTHR11956:SF5">
    <property type="entry name" value="ARGININE--TRNA LIGASE, CYTOPLASMIC"/>
    <property type="match status" value="1"/>
</dbReference>
<evidence type="ECO:0000256" key="5">
    <source>
        <dbReference type="ARBA" id="ARBA00022917"/>
    </source>
</evidence>
<evidence type="ECO:0000256" key="4">
    <source>
        <dbReference type="ARBA" id="ARBA00022840"/>
    </source>
</evidence>
<dbReference type="Gene3D" id="3.30.1360.70">
    <property type="entry name" value="Arginyl tRNA synthetase N-terminal domain"/>
    <property type="match status" value="1"/>
</dbReference>
<dbReference type="GO" id="GO:0004814">
    <property type="term" value="F:arginine-tRNA ligase activity"/>
    <property type="evidence" value="ECO:0007669"/>
    <property type="project" value="UniProtKB-EC"/>
</dbReference>
<protein>
    <recommendedName>
        <fullName evidence="8">Arginine--tRNA ligase</fullName>
        <ecNumber evidence="8">6.1.1.19</ecNumber>
    </recommendedName>
    <alternativeName>
        <fullName evidence="8">Arginyl-tRNA synthetase</fullName>
        <shortName evidence="8">ArgRS</shortName>
    </alternativeName>
</protein>
<reference evidence="12 13" key="1">
    <citation type="submission" date="2023-11" db="EMBL/GenBank/DDBJ databases">
        <title>Bacillus jintuensis, isolated from a mudflat on the Beibu Gulf coast.</title>
        <authorList>
            <person name="Li M."/>
        </authorList>
    </citation>
    <scope>NUCLEOTIDE SEQUENCE [LARGE SCALE GENOMIC DNA]</scope>
    <source>
        <strain evidence="12 13">31A1R</strain>
    </source>
</reference>